<comment type="subcellular location">
    <subcellularLocation>
        <location evidence="1">Cell membrane</location>
        <topology evidence="1">Single-pass membrane protein</topology>
    </subcellularLocation>
</comment>
<dbReference type="InterPro" id="IPR007168">
    <property type="entry name" value="Phageshock_PspC_N"/>
</dbReference>
<evidence type="ECO:0000256" key="5">
    <source>
        <dbReference type="ARBA" id="ARBA00023136"/>
    </source>
</evidence>
<gene>
    <name evidence="9" type="ORF">SRB5_65490</name>
</gene>
<accession>A0A7K0CSC1</accession>
<keyword evidence="2" id="KW-1003">Cell membrane</keyword>
<evidence type="ECO:0000256" key="3">
    <source>
        <dbReference type="ARBA" id="ARBA00022692"/>
    </source>
</evidence>
<keyword evidence="10" id="KW-1185">Reference proteome</keyword>
<keyword evidence="4 7" id="KW-1133">Transmembrane helix</keyword>
<organism evidence="9 10">
    <name type="scientific">Streptomyces smaragdinus</name>
    <dbReference type="NCBI Taxonomy" id="2585196"/>
    <lineage>
        <taxon>Bacteria</taxon>
        <taxon>Bacillati</taxon>
        <taxon>Actinomycetota</taxon>
        <taxon>Actinomycetes</taxon>
        <taxon>Kitasatosporales</taxon>
        <taxon>Streptomycetaceae</taxon>
        <taxon>Streptomyces</taxon>
    </lineage>
</organism>
<dbReference type="OrthoDB" id="3535301at2"/>
<dbReference type="InterPro" id="IPR052027">
    <property type="entry name" value="PspC"/>
</dbReference>
<proteinExistence type="predicted"/>
<feature type="transmembrane region" description="Helical" evidence="7">
    <location>
        <begin position="276"/>
        <end position="294"/>
    </location>
</feature>
<sequence>MTQTRTAQPPREEATEEEAPARDRLTRSRATKMIGGVCDGLGRYYGIDPIVFRVVFGVLAATGGLGLVAYGMAWLLIPAEGEDDTEGRRLLSGRVEGSSLTALLVMVVGCGLFLSMLSNFDAHVFTALTALSLAGACYWSRHRRDVASGAVLGDEATAQTVADAPPEAVPPPVRMPPSWWRDPLTKDGPSGYLWGPPDEPYTKAERAAVRSKRVRTRSAVGAPVFLTAALAGGVVSASTWSAQPLNTSLSLGLAVALGVFGLGFVWSAWSGRTGGGTVFWSLTTAALLALALSLPDNVTSTWEHRTWRPASAAQVRPDYELGTGDAILDLSGVRLKEDERLPVRAGVGAGRLRVILPAAAEARVSADVGLGDLNMPGADDNGPYKDFDVHVDRDSRVTLDPAGGGKPKGTLVLELGVGVGQLEVSRAAS</sequence>
<dbReference type="PANTHER" id="PTHR33885:SF3">
    <property type="entry name" value="PHAGE SHOCK PROTEIN C"/>
    <property type="match status" value="1"/>
</dbReference>
<evidence type="ECO:0000259" key="8">
    <source>
        <dbReference type="Pfam" id="PF04024"/>
    </source>
</evidence>
<dbReference type="EMBL" id="WEGJ01000052">
    <property type="protein sequence ID" value="MQY16351.1"/>
    <property type="molecule type" value="Genomic_DNA"/>
</dbReference>
<evidence type="ECO:0000256" key="6">
    <source>
        <dbReference type="SAM" id="MobiDB-lite"/>
    </source>
</evidence>
<evidence type="ECO:0000256" key="7">
    <source>
        <dbReference type="SAM" id="Phobius"/>
    </source>
</evidence>
<feature type="region of interest" description="Disordered" evidence="6">
    <location>
        <begin position="160"/>
        <end position="180"/>
    </location>
</feature>
<keyword evidence="5 7" id="KW-0472">Membrane</keyword>
<dbReference type="Pfam" id="PF04024">
    <property type="entry name" value="PspC"/>
    <property type="match status" value="1"/>
</dbReference>
<comment type="caution">
    <text evidence="9">The sequence shown here is derived from an EMBL/GenBank/DDBJ whole genome shotgun (WGS) entry which is preliminary data.</text>
</comment>
<dbReference type="RefSeq" id="WP_153457125.1">
    <property type="nucleotide sequence ID" value="NZ_WEGJ01000052.1"/>
</dbReference>
<dbReference type="PANTHER" id="PTHR33885">
    <property type="entry name" value="PHAGE SHOCK PROTEIN C"/>
    <property type="match status" value="1"/>
</dbReference>
<evidence type="ECO:0000256" key="2">
    <source>
        <dbReference type="ARBA" id="ARBA00022475"/>
    </source>
</evidence>
<feature type="transmembrane region" description="Helical" evidence="7">
    <location>
        <begin position="98"/>
        <end position="116"/>
    </location>
</feature>
<evidence type="ECO:0000256" key="4">
    <source>
        <dbReference type="ARBA" id="ARBA00022989"/>
    </source>
</evidence>
<evidence type="ECO:0000313" key="10">
    <source>
        <dbReference type="Proteomes" id="UP000466345"/>
    </source>
</evidence>
<dbReference type="AlphaFoldDB" id="A0A7K0CSC1"/>
<dbReference type="Proteomes" id="UP000466345">
    <property type="component" value="Unassembled WGS sequence"/>
</dbReference>
<reference evidence="9 10" key="1">
    <citation type="submission" date="2019-10" db="EMBL/GenBank/DDBJ databases">
        <title>Streptomyces smaragdinus sp. nov. and Streptomyces fabii sp. nov., isolated from the gut of fungus growing-termite Macrotermes natalensis.</title>
        <authorList>
            <person name="Schwitalla J."/>
            <person name="Benndorf R."/>
            <person name="Martin K."/>
            <person name="De Beer W."/>
            <person name="Kaster A.-K."/>
            <person name="Vollmers J."/>
            <person name="Poulsen M."/>
            <person name="Beemelmanns C."/>
        </authorList>
    </citation>
    <scope>NUCLEOTIDE SEQUENCE [LARGE SCALE GENOMIC DNA]</scope>
    <source>
        <strain evidence="9 10">RB5</strain>
    </source>
</reference>
<feature type="domain" description="Phage shock protein PspC N-terminal" evidence="8">
    <location>
        <begin position="24"/>
        <end position="80"/>
    </location>
</feature>
<feature type="transmembrane region" description="Helical" evidence="7">
    <location>
        <begin position="220"/>
        <end position="242"/>
    </location>
</feature>
<evidence type="ECO:0000313" key="9">
    <source>
        <dbReference type="EMBL" id="MQY16351.1"/>
    </source>
</evidence>
<feature type="region of interest" description="Disordered" evidence="6">
    <location>
        <begin position="1"/>
        <end position="25"/>
    </location>
</feature>
<evidence type="ECO:0000256" key="1">
    <source>
        <dbReference type="ARBA" id="ARBA00004162"/>
    </source>
</evidence>
<feature type="transmembrane region" description="Helical" evidence="7">
    <location>
        <begin position="50"/>
        <end position="77"/>
    </location>
</feature>
<keyword evidence="3 7" id="KW-0812">Transmembrane</keyword>
<name>A0A7K0CSC1_9ACTN</name>
<dbReference type="GO" id="GO:0005886">
    <property type="term" value="C:plasma membrane"/>
    <property type="evidence" value="ECO:0007669"/>
    <property type="project" value="UniProtKB-SubCell"/>
</dbReference>
<feature type="transmembrane region" description="Helical" evidence="7">
    <location>
        <begin position="248"/>
        <end position="269"/>
    </location>
</feature>
<protein>
    <recommendedName>
        <fullName evidence="8">Phage shock protein PspC N-terminal domain-containing protein</fullName>
    </recommendedName>
</protein>